<dbReference type="PANTHER" id="PTHR10357">
    <property type="entry name" value="ALPHA-AMYLASE FAMILY MEMBER"/>
    <property type="match status" value="1"/>
</dbReference>
<dbReference type="RefSeq" id="WP_345257746.1">
    <property type="nucleotide sequence ID" value="NZ_BAABGY010000016.1"/>
</dbReference>
<sequence>MSKHFLFALSLSLLFGCSKPANDAGTPPPSTASVAALNCASATLSSTATAGVAFTATGTLPYSGGNAASYGPGVAVASTGVTGLSATLQGGTLVSGSGALTYTITGTPASEGVAQFSVSFGGQSCSFSLTVGADGNFTQYGTPFAGVPDRPDAAIYQVNMRAFSGPGSFSAVTARLDSIKALGINVIYLMPIYPVGVHRGVNSPYAVRDYRAVNPEFGSLADLRTLVDGAHSRGMSVILDWVANHTAWDHPWLAQHTDWYQTDNTGVIIHPPGTNWTDVAQLNFNSAAMRVAMIRSMKYWVYTANIDGFRFDYSDGPPASFWRQAVDSLRAITTHKLILLAEGDRADHYSAGFDYTFGFNFYGRLRNIFSGGAVGSGLDAVNATEYQGATADQQVVRYTSNHDINGSDGTPLELFGGQAGSMAAFVVAAYMKGVPMVYNGQEVGLPYRLTFPFTGQDIDWTLNPLLKEEYKRILSYRAASAALRRGALTNYSNSNIAAFTRVLGAERVFVVANLRNSAQVLNLPAELQNSTWTNAMTGASLSLTTQVPLMAYGYLVLRN</sequence>
<reference evidence="4" key="1">
    <citation type="journal article" date="2019" name="Int. J. Syst. Evol. Microbiol.">
        <title>The Global Catalogue of Microorganisms (GCM) 10K type strain sequencing project: providing services to taxonomists for standard genome sequencing and annotation.</title>
        <authorList>
            <consortium name="The Broad Institute Genomics Platform"/>
            <consortium name="The Broad Institute Genome Sequencing Center for Infectious Disease"/>
            <person name="Wu L."/>
            <person name="Ma J."/>
        </authorList>
    </citation>
    <scope>NUCLEOTIDE SEQUENCE [LARGE SCALE GENOMIC DNA]</scope>
    <source>
        <strain evidence="4">JCM 17919</strain>
    </source>
</reference>
<dbReference type="CDD" id="cd11313">
    <property type="entry name" value="AmyAc_arch_bac_AmyA"/>
    <property type="match status" value="1"/>
</dbReference>
<gene>
    <name evidence="3" type="ORF">GCM10023184_40570</name>
</gene>
<evidence type="ECO:0000256" key="1">
    <source>
        <dbReference type="SAM" id="SignalP"/>
    </source>
</evidence>
<dbReference type="InterPro" id="IPR017853">
    <property type="entry name" value="GH"/>
</dbReference>
<dbReference type="SUPFAM" id="SSF51011">
    <property type="entry name" value="Glycosyl hydrolase domain"/>
    <property type="match status" value="1"/>
</dbReference>
<dbReference type="EMBL" id="BAABGY010000016">
    <property type="protein sequence ID" value="GAA4341827.1"/>
    <property type="molecule type" value="Genomic_DNA"/>
</dbReference>
<feature type="signal peptide" evidence="1">
    <location>
        <begin position="1"/>
        <end position="23"/>
    </location>
</feature>
<dbReference type="Pfam" id="PF00128">
    <property type="entry name" value="Alpha-amylase"/>
    <property type="match status" value="1"/>
</dbReference>
<dbReference type="InterPro" id="IPR013780">
    <property type="entry name" value="Glyco_hydro_b"/>
</dbReference>
<dbReference type="InterPro" id="IPR006047">
    <property type="entry name" value="GH13_cat_dom"/>
</dbReference>
<accession>A0ABP8HPE6</accession>
<evidence type="ECO:0000313" key="3">
    <source>
        <dbReference type="EMBL" id="GAA4341827.1"/>
    </source>
</evidence>
<feature type="domain" description="Glycosyl hydrolase family 13 catalytic" evidence="2">
    <location>
        <begin position="157"/>
        <end position="477"/>
    </location>
</feature>
<evidence type="ECO:0000313" key="4">
    <source>
        <dbReference type="Proteomes" id="UP001501725"/>
    </source>
</evidence>
<feature type="chain" id="PRO_5045633515" description="Glycosyl hydrolase family 13 catalytic domain-containing protein" evidence="1">
    <location>
        <begin position="24"/>
        <end position="559"/>
    </location>
</feature>
<organism evidence="3 4">
    <name type="scientific">Flaviaesturariibacter amylovorans</name>
    <dbReference type="NCBI Taxonomy" id="1084520"/>
    <lineage>
        <taxon>Bacteria</taxon>
        <taxon>Pseudomonadati</taxon>
        <taxon>Bacteroidota</taxon>
        <taxon>Chitinophagia</taxon>
        <taxon>Chitinophagales</taxon>
        <taxon>Chitinophagaceae</taxon>
        <taxon>Flaviaestuariibacter</taxon>
    </lineage>
</organism>
<comment type="caution">
    <text evidence="3">The sequence shown here is derived from an EMBL/GenBank/DDBJ whole genome shotgun (WGS) entry which is preliminary data.</text>
</comment>
<keyword evidence="1" id="KW-0732">Signal</keyword>
<keyword evidence="4" id="KW-1185">Reference proteome</keyword>
<evidence type="ECO:0000259" key="2">
    <source>
        <dbReference type="SMART" id="SM00642"/>
    </source>
</evidence>
<name>A0ABP8HPE6_9BACT</name>
<dbReference type="Pfam" id="PF16657">
    <property type="entry name" value="Malt_amylase_C"/>
    <property type="match status" value="1"/>
</dbReference>
<dbReference type="SMART" id="SM00642">
    <property type="entry name" value="Aamy"/>
    <property type="match status" value="1"/>
</dbReference>
<dbReference type="SUPFAM" id="SSF51445">
    <property type="entry name" value="(Trans)glycosidases"/>
    <property type="match status" value="1"/>
</dbReference>
<dbReference type="PROSITE" id="PS51257">
    <property type="entry name" value="PROKAR_LIPOPROTEIN"/>
    <property type="match status" value="1"/>
</dbReference>
<dbReference type="Gene3D" id="3.20.20.80">
    <property type="entry name" value="Glycosidases"/>
    <property type="match status" value="1"/>
</dbReference>
<dbReference type="Proteomes" id="UP001501725">
    <property type="component" value="Unassembled WGS sequence"/>
</dbReference>
<dbReference type="InterPro" id="IPR032091">
    <property type="entry name" value="Malt_amylase-like_C"/>
</dbReference>
<dbReference type="Gene3D" id="2.60.40.1180">
    <property type="entry name" value="Golgi alpha-mannosidase II"/>
    <property type="match status" value="1"/>
</dbReference>
<proteinExistence type="predicted"/>
<protein>
    <recommendedName>
        <fullName evidence="2">Glycosyl hydrolase family 13 catalytic domain-containing protein</fullName>
    </recommendedName>
</protein>